<dbReference type="EMBL" id="UOEN01000105">
    <property type="protein sequence ID" value="VAW12497.1"/>
    <property type="molecule type" value="Genomic_DNA"/>
</dbReference>
<gene>
    <name evidence="1" type="ORF">MNBD_BACTEROID05-918</name>
</gene>
<dbReference type="AlphaFoldDB" id="A0A3B0TGR9"/>
<reference evidence="1" key="1">
    <citation type="submission" date="2018-06" db="EMBL/GenBank/DDBJ databases">
        <authorList>
            <person name="Zhirakovskaya E."/>
        </authorList>
    </citation>
    <scope>NUCLEOTIDE SEQUENCE</scope>
</reference>
<dbReference type="InterPro" id="IPR020203">
    <property type="entry name" value="YneK"/>
</dbReference>
<evidence type="ECO:0000313" key="1">
    <source>
        <dbReference type="EMBL" id="VAW12497.1"/>
    </source>
</evidence>
<name>A0A3B0TGR9_9ZZZZ</name>
<dbReference type="Pfam" id="PF11084">
    <property type="entry name" value="DUF2621"/>
    <property type="match status" value="1"/>
</dbReference>
<protein>
    <submittedName>
        <fullName evidence="1">Uncharacterized protein</fullName>
    </submittedName>
</protein>
<organism evidence="1">
    <name type="scientific">hydrothermal vent metagenome</name>
    <dbReference type="NCBI Taxonomy" id="652676"/>
    <lineage>
        <taxon>unclassified sequences</taxon>
        <taxon>metagenomes</taxon>
        <taxon>ecological metagenomes</taxon>
    </lineage>
</organism>
<accession>A0A3B0TGR9</accession>
<sequence>MEFNDLIWDEDTKKNFDQMIEKVPGPMKGFASGKVLGVIATAVEEENLDLVGEKELVDGFFKATPFGFHGPMKGDFESLGIDYVQYGHS</sequence>
<proteinExistence type="predicted"/>